<evidence type="ECO:0000256" key="3">
    <source>
        <dbReference type="ARBA" id="ARBA00022692"/>
    </source>
</evidence>
<evidence type="ECO:0000256" key="6">
    <source>
        <dbReference type="PIRNR" id="PIRNR015840"/>
    </source>
</evidence>
<reference evidence="8 9" key="1">
    <citation type="submission" date="2018-08" db="EMBL/GenBank/DDBJ databases">
        <title>Genome and evolution of the arbuscular mycorrhizal fungus Diversispora epigaea (formerly Glomus versiforme) and its bacterial endosymbionts.</title>
        <authorList>
            <person name="Sun X."/>
            <person name="Fei Z."/>
            <person name="Harrison M."/>
        </authorList>
    </citation>
    <scope>NUCLEOTIDE SEQUENCE [LARGE SCALE GENOMIC DNA]</scope>
    <source>
        <strain evidence="8 9">IT104</strain>
    </source>
</reference>
<keyword evidence="5 6" id="KW-0472">Membrane</keyword>
<evidence type="ECO:0000313" key="8">
    <source>
        <dbReference type="EMBL" id="RHZ44811.1"/>
    </source>
</evidence>
<dbReference type="Proteomes" id="UP000266861">
    <property type="component" value="Unassembled WGS sequence"/>
</dbReference>
<dbReference type="PIRSF" id="PIRSF015840">
    <property type="entry name" value="DUF284_TM_euk"/>
    <property type="match status" value="1"/>
</dbReference>
<dbReference type="AlphaFoldDB" id="A0A397G1B0"/>
<comment type="similarity">
    <text evidence="2 6">Belongs to the CDC50/LEM3 family.</text>
</comment>
<evidence type="ECO:0008006" key="10">
    <source>
        <dbReference type="Google" id="ProtNLM"/>
    </source>
</evidence>
<proteinExistence type="inferred from homology"/>
<protein>
    <recommendedName>
        <fullName evidence="10">Cell cycle control protein</fullName>
    </recommendedName>
</protein>
<feature type="transmembrane region" description="Helical" evidence="7">
    <location>
        <begin position="31"/>
        <end position="53"/>
    </location>
</feature>
<evidence type="ECO:0000256" key="7">
    <source>
        <dbReference type="SAM" id="Phobius"/>
    </source>
</evidence>
<evidence type="ECO:0000256" key="2">
    <source>
        <dbReference type="ARBA" id="ARBA00009457"/>
    </source>
</evidence>
<dbReference type="PANTHER" id="PTHR10926">
    <property type="entry name" value="CELL CYCLE CONTROL PROTEIN 50"/>
    <property type="match status" value="1"/>
</dbReference>
<dbReference type="OrthoDB" id="340608at2759"/>
<dbReference type="InterPro" id="IPR005045">
    <property type="entry name" value="CDC50/LEM3_fam"/>
</dbReference>
<keyword evidence="3 7" id="KW-0812">Transmembrane</keyword>
<gene>
    <name evidence="8" type="ORF">Glove_709g50</name>
</gene>
<name>A0A397G1B0_9GLOM</name>
<evidence type="ECO:0000313" key="9">
    <source>
        <dbReference type="Proteomes" id="UP000266861"/>
    </source>
</evidence>
<dbReference type="EMBL" id="PQFF01000565">
    <property type="protein sequence ID" value="RHZ44811.1"/>
    <property type="molecule type" value="Genomic_DNA"/>
</dbReference>
<dbReference type="STRING" id="1348612.A0A397G1B0"/>
<dbReference type="GO" id="GO:0005783">
    <property type="term" value="C:endoplasmic reticulum"/>
    <property type="evidence" value="ECO:0007669"/>
    <property type="project" value="TreeGrafter"/>
</dbReference>
<dbReference type="GO" id="GO:0045332">
    <property type="term" value="P:phospholipid translocation"/>
    <property type="evidence" value="ECO:0007669"/>
    <property type="project" value="UniProtKB-UniRule"/>
</dbReference>
<comment type="subcellular location">
    <subcellularLocation>
        <location evidence="1">Membrane</location>
        <topology evidence="1">Multi-pass membrane protein</topology>
    </subcellularLocation>
</comment>
<evidence type="ECO:0000256" key="5">
    <source>
        <dbReference type="ARBA" id="ARBA00023136"/>
    </source>
</evidence>
<dbReference type="GO" id="GO:0005886">
    <property type="term" value="C:plasma membrane"/>
    <property type="evidence" value="ECO:0007669"/>
    <property type="project" value="TreeGrafter"/>
</dbReference>
<dbReference type="Pfam" id="PF03381">
    <property type="entry name" value="CDC50"/>
    <property type="match status" value="1"/>
</dbReference>
<dbReference type="PANTHER" id="PTHR10926:SF0">
    <property type="entry name" value="CDC50, ISOFORM A"/>
    <property type="match status" value="1"/>
</dbReference>
<feature type="transmembrane region" description="Helical" evidence="7">
    <location>
        <begin position="336"/>
        <end position="357"/>
    </location>
</feature>
<sequence>MAPEGKSRKPANTAFKQQRLKAWQPILTPKTVLPTFFIVGIIFAPLGGLLLYASNNVSEMIIDYTYCDSQAPISPELGNIPSEFVNSYFSQSNSTSAKWSRLVTEPKEKNFTGENIWSCRLQFTIPSELKPPIFLYYRLTNFYQNHRRYVKSFDANQLKGDAVPVGTLKAGNCKPLGESDNQLAIYPCGLIANSMFNDTINNFTLLNPTGGTNESESYEFSQSNIAWPSDKQKYGKTQYKPSEIVPPPDWANRYPNGTYTDEYPPPDISTDEPFQVWMRTAGLPDFRKLYGRNDSSILKAGTYEVVIDYKFPVTRYGGTKSLVVSTVSFLGGRNPFLGIAYIVSGVICVLFGCIFTARHLYKPRKLGDHTYLSWNNQPAK</sequence>
<organism evidence="8 9">
    <name type="scientific">Diversispora epigaea</name>
    <dbReference type="NCBI Taxonomy" id="1348612"/>
    <lineage>
        <taxon>Eukaryota</taxon>
        <taxon>Fungi</taxon>
        <taxon>Fungi incertae sedis</taxon>
        <taxon>Mucoromycota</taxon>
        <taxon>Glomeromycotina</taxon>
        <taxon>Glomeromycetes</taxon>
        <taxon>Diversisporales</taxon>
        <taxon>Diversisporaceae</taxon>
        <taxon>Diversispora</taxon>
    </lineage>
</organism>
<comment type="caution">
    <text evidence="8">The sequence shown here is derived from an EMBL/GenBank/DDBJ whole genome shotgun (WGS) entry which is preliminary data.</text>
</comment>
<keyword evidence="4 7" id="KW-1133">Transmembrane helix</keyword>
<evidence type="ECO:0000256" key="1">
    <source>
        <dbReference type="ARBA" id="ARBA00004141"/>
    </source>
</evidence>
<dbReference type="GO" id="GO:0005794">
    <property type="term" value="C:Golgi apparatus"/>
    <property type="evidence" value="ECO:0007669"/>
    <property type="project" value="TreeGrafter"/>
</dbReference>
<keyword evidence="9" id="KW-1185">Reference proteome</keyword>
<accession>A0A397G1B0</accession>
<evidence type="ECO:0000256" key="4">
    <source>
        <dbReference type="ARBA" id="ARBA00022989"/>
    </source>
</evidence>